<proteinExistence type="predicted"/>
<dbReference type="Pfam" id="PF24373">
    <property type="entry name" value="DUF7529"/>
    <property type="match status" value="1"/>
</dbReference>
<dbReference type="InterPro" id="IPR055951">
    <property type="entry name" value="DUF7529"/>
</dbReference>
<dbReference type="EMBL" id="JBHSXM010000001">
    <property type="protein sequence ID" value="MFC6837091.1"/>
    <property type="molecule type" value="Genomic_DNA"/>
</dbReference>
<organism evidence="1 2">
    <name type="scientific">Halomarina ordinaria</name>
    <dbReference type="NCBI Taxonomy" id="3033939"/>
    <lineage>
        <taxon>Archaea</taxon>
        <taxon>Methanobacteriati</taxon>
        <taxon>Methanobacteriota</taxon>
        <taxon>Stenosarchaea group</taxon>
        <taxon>Halobacteria</taxon>
        <taxon>Halobacteriales</taxon>
        <taxon>Natronomonadaceae</taxon>
        <taxon>Halomarina</taxon>
    </lineage>
</organism>
<reference evidence="1 2" key="1">
    <citation type="journal article" date="2019" name="Int. J. Syst. Evol. Microbiol.">
        <title>The Global Catalogue of Microorganisms (GCM) 10K type strain sequencing project: providing services to taxonomists for standard genome sequencing and annotation.</title>
        <authorList>
            <consortium name="The Broad Institute Genomics Platform"/>
            <consortium name="The Broad Institute Genome Sequencing Center for Infectious Disease"/>
            <person name="Wu L."/>
            <person name="Ma J."/>
        </authorList>
    </citation>
    <scope>NUCLEOTIDE SEQUENCE [LARGE SCALE GENOMIC DNA]</scope>
    <source>
        <strain evidence="1 2">PSRA2</strain>
    </source>
</reference>
<sequence>MPDIGEDTDYADRLAANADALKGAWEATIEEMRAIEAELEADGWDVAAVAAGHTAPKHPDIGDDDRFGFVYVIPDNYADDFRTAFERGTGGAEDEPEDGEVRELDGFDRYEVFRNETGGSVFQVTVLYAEEAGVAIVIAGSYERAFAGGLVRTAVERDEMYTHVQTLDRTHLGSFRHEDWELFFPDGRARAADGSDE</sequence>
<protein>
    <submittedName>
        <fullName evidence="1">Uncharacterized protein</fullName>
    </submittedName>
</protein>
<dbReference type="AlphaFoldDB" id="A0ABD5UG24"/>
<evidence type="ECO:0000313" key="2">
    <source>
        <dbReference type="Proteomes" id="UP001596406"/>
    </source>
</evidence>
<accession>A0ABD5UG24</accession>
<name>A0ABD5UG24_9EURY</name>
<keyword evidence="2" id="KW-1185">Reference proteome</keyword>
<dbReference type="Proteomes" id="UP001596406">
    <property type="component" value="Unassembled WGS sequence"/>
</dbReference>
<evidence type="ECO:0000313" key="1">
    <source>
        <dbReference type="EMBL" id="MFC6837091.1"/>
    </source>
</evidence>
<comment type="caution">
    <text evidence="1">The sequence shown here is derived from an EMBL/GenBank/DDBJ whole genome shotgun (WGS) entry which is preliminary data.</text>
</comment>
<dbReference type="RefSeq" id="WP_304448761.1">
    <property type="nucleotide sequence ID" value="NZ_JARRAH010000001.1"/>
</dbReference>
<gene>
    <name evidence="1" type="ORF">ACFQHK_11305</name>
</gene>